<reference evidence="5" key="1">
    <citation type="submission" date="2018-08" db="EMBL/GenBank/DDBJ databases">
        <authorList>
            <person name="Jin W."/>
            <person name="Wang H."/>
            <person name="Yang Y."/>
            <person name="Li M."/>
            <person name="Liu J."/>
        </authorList>
    </citation>
    <scope>NUCLEOTIDE SEQUENCE</scope>
    <source>
        <strain evidence="5">AESS21</strain>
    </source>
</reference>
<dbReference type="FunFam" id="3.40.50.720:FF:000084">
    <property type="entry name" value="Short-chain dehydrogenase reductase"/>
    <property type="match status" value="1"/>
</dbReference>
<accession>A0A944GS20</accession>
<proteinExistence type="inferred from homology"/>
<feature type="domain" description="Ketoreductase" evidence="4">
    <location>
        <begin position="6"/>
        <end position="193"/>
    </location>
</feature>
<evidence type="ECO:0000259" key="4">
    <source>
        <dbReference type="SMART" id="SM00822"/>
    </source>
</evidence>
<dbReference type="SUPFAM" id="SSF51735">
    <property type="entry name" value="NAD(P)-binding Rossmann-fold domains"/>
    <property type="match status" value="1"/>
</dbReference>
<dbReference type="PANTHER" id="PTHR24321:SF8">
    <property type="entry name" value="ESTRADIOL 17-BETA-DEHYDROGENASE 8-RELATED"/>
    <property type="match status" value="1"/>
</dbReference>
<sequence length="250" mass="25747">MSFEDKTIIVTGASSGIGAAAARLLSEAGANLILAARREAMLEEVRQSLGEGASRAVVLSGDVTDESYNKALVDLAVERFGGLDGAFNNAGAVGDMSDVPAMSYENWQAVLKTNLDSAFLAAKYQVPAIEAQGGGSIVFTSSFVGHTIGFPGMGAYAAAKAGLVGLTQVLAAEHGANNLRVNALLPGGTLTDMAGSDPEFHAFISGLHALKRMAKAEEIARTARYLLSDEASFITGAALLCDGGNSIYKV</sequence>
<dbReference type="SMART" id="SM00822">
    <property type="entry name" value="PKS_KR"/>
    <property type="match status" value="1"/>
</dbReference>
<dbReference type="Proteomes" id="UP000705379">
    <property type="component" value="Unassembled WGS sequence"/>
</dbReference>
<comment type="caution">
    <text evidence="5">The sequence shown here is derived from an EMBL/GenBank/DDBJ whole genome shotgun (WGS) entry which is preliminary data.</text>
</comment>
<dbReference type="Gene3D" id="3.40.50.720">
    <property type="entry name" value="NAD(P)-binding Rossmann-like Domain"/>
    <property type="match status" value="1"/>
</dbReference>
<gene>
    <name evidence="5" type="ORF">DYI23_02690</name>
</gene>
<dbReference type="InterPro" id="IPR002347">
    <property type="entry name" value="SDR_fam"/>
</dbReference>
<dbReference type="InterPro" id="IPR036291">
    <property type="entry name" value="NAD(P)-bd_dom_sf"/>
</dbReference>
<evidence type="ECO:0000256" key="2">
    <source>
        <dbReference type="ARBA" id="ARBA00023002"/>
    </source>
</evidence>
<dbReference type="RefSeq" id="WP_213214790.1">
    <property type="nucleotide sequence ID" value="NZ_QTKU01000001.1"/>
</dbReference>
<protein>
    <submittedName>
        <fullName evidence="5">SDR family NAD(P)-dependent oxidoreductase</fullName>
    </submittedName>
</protein>
<dbReference type="PRINTS" id="PR00080">
    <property type="entry name" value="SDRFAMILY"/>
</dbReference>
<dbReference type="Pfam" id="PF13561">
    <property type="entry name" value="adh_short_C2"/>
    <property type="match status" value="1"/>
</dbReference>
<name>A0A944GS20_9HYPH</name>
<dbReference type="InterPro" id="IPR057326">
    <property type="entry name" value="KR_dom"/>
</dbReference>
<evidence type="ECO:0000313" key="5">
    <source>
        <dbReference type="EMBL" id="MBS8259116.1"/>
    </source>
</evidence>
<dbReference type="GO" id="GO:0016491">
    <property type="term" value="F:oxidoreductase activity"/>
    <property type="evidence" value="ECO:0007669"/>
    <property type="project" value="UniProtKB-KW"/>
</dbReference>
<dbReference type="EMBL" id="QTKU01000001">
    <property type="protein sequence ID" value="MBS8259116.1"/>
    <property type="molecule type" value="Genomic_DNA"/>
</dbReference>
<organism evidence="5 6">
    <name type="scientific">Roseibium polysiphoniae</name>
    <dbReference type="NCBI Taxonomy" id="2571221"/>
    <lineage>
        <taxon>Bacteria</taxon>
        <taxon>Pseudomonadati</taxon>
        <taxon>Pseudomonadota</taxon>
        <taxon>Alphaproteobacteria</taxon>
        <taxon>Hyphomicrobiales</taxon>
        <taxon>Stappiaceae</taxon>
        <taxon>Roseibium</taxon>
    </lineage>
</organism>
<dbReference type="CDD" id="cd05233">
    <property type="entry name" value="SDR_c"/>
    <property type="match status" value="1"/>
</dbReference>
<keyword evidence="3" id="KW-0520">NAD</keyword>
<evidence type="ECO:0000256" key="1">
    <source>
        <dbReference type="ARBA" id="ARBA00006484"/>
    </source>
</evidence>
<dbReference type="AlphaFoldDB" id="A0A944GS20"/>
<evidence type="ECO:0000313" key="6">
    <source>
        <dbReference type="Proteomes" id="UP000705379"/>
    </source>
</evidence>
<comment type="similarity">
    <text evidence="1">Belongs to the short-chain dehydrogenases/reductases (SDR) family.</text>
</comment>
<evidence type="ECO:0000256" key="3">
    <source>
        <dbReference type="ARBA" id="ARBA00023027"/>
    </source>
</evidence>
<reference evidence="5" key="2">
    <citation type="journal article" date="2021" name="Microorganisms">
        <title>Bacterial Dimethylsulfoniopropionate Biosynthesis in the East China Sea.</title>
        <authorList>
            <person name="Liu J."/>
            <person name="Zhang Y."/>
            <person name="Liu J."/>
            <person name="Zhong H."/>
            <person name="Williams B.T."/>
            <person name="Zheng Y."/>
            <person name="Curson A.R.J."/>
            <person name="Sun C."/>
            <person name="Sun H."/>
            <person name="Song D."/>
            <person name="Wagner Mackenzie B."/>
            <person name="Bermejo Martinez A."/>
            <person name="Todd J.D."/>
            <person name="Zhang X.H."/>
        </authorList>
    </citation>
    <scope>NUCLEOTIDE SEQUENCE</scope>
    <source>
        <strain evidence="5">AESS21</strain>
    </source>
</reference>
<keyword evidence="2" id="KW-0560">Oxidoreductase</keyword>
<dbReference type="PANTHER" id="PTHR24321">
    <property type="entry name" value="DEHYDROGENASES, SHORT CHAIN"/>
    <property type="match status" value="1"/>
</dbReference>
<dbReference type="PRINTS" id="PR00081">
    <property type="entry name" value="GDHRDH"/>
</dbReference>
<dbReference type="NCBIfam" id="NF005681">
    <property type="entry name" value="PRK07478.1"/>
    <property type="match status" value="1"/>
</dbReference>